<comment type="function">
    <text evidence="6">Component of the 90S pre-ribosome involved in the maturation of rRNAs. Required for early cleavages of the pre-RNAs in the 40S ribosomal subunit maturation pathway.</text>
</comment>
<dbReference type="GO" id="GO:0030686">
    <property type="term" value="C:90S preribosome"/>
    <property type="evidence" value="ECO:0007669"/>
    <property type="project" value="TreeGrafter"/>
</dbReference>
<evidence type="ECO:0000313" key="8">
    <source>
        <dbReference type="EMBL" id="JAB82903.1"/>
    </source>
</evidence>
<reference evidence="8" key="1">
    <citation type="journal article" date="2015" name="Sci. Rep.">
        <title>Tissue- and time-dependent transcription in Ixodes ricinus salivary glands and midguts when blood feeding on the vertebrate host.</title>
        <authorList>
            <person name="Kotsyfakis M."/>
            <person name="Schwarz A."/>
            <person name="Erhart J."/>
            <person name="Ribeiro J.M."/>
        </authorList>
    </citation>
    <scope>NUCLEOTIDE SEQUENCE</scope>
    <source>
        <tissue evidence="8">Salivary gland and midgut</tissue>
    </source>
</reference>
<keyword evidence="3 6" id="KW-0690">Ribosome biogenesis</keyword>
<sequence length="318" mass="37033">MMRKKGKVKADAGSKRGVLQTQITTKTKPPKRVKAKEPVQPSASEDEEFADAEPTVDFSHRSDADAADNELNSEASEASGDDDFELEDKPEGEIRNDLASMSFEELHALKEKIGLKMYKEAVFGVDRKKSKQNFKRDNKNRPREQSAKHQVPVYREVFQVKKKVHQDPRFSSRAGDFDERVFRETYSFVQDIKAKEREELAEMIRNEKDPSRRKTLRGLLQKMQNQEASERIKSKKVELEKQYHKFLVGHKGNDKPLYLNKTEKRKIELAERFKELKKAGKLEKYLEKKTRRRIVRKERKLLPALGCRLTAIKCNINK</sequence>
<dbReference type="GO" id="GO:0005730">
    <property type="term" value="C:nucleolus"/>
    <property type="evidence" value="ECO:0007669"/>
    <property type="project" value="UniProtKB-SubCell"/>
</dbReference>
<feature type="compositionally biased region" description="Basic and acidic residues" evidence="7">
    <location>
        <begin position="134"/>
        <end position="147"/>
    </location>
</feature>
<feature type="region of interest" description="Disordered" evidence="7">
    <location>
        <begin position="129"/>
        <end position="149"/>
    </location>
</feature>
<keyword evidence="4 6" id="KW-0698">rRNA processing</keyword>
<dbReference type="AlphaFoldDB" id="V5I448"/>
<comment type="similarity">
    <text evidence="2 6">Belongs to the RRP36 family.</text>
</comment>
<evidence type="ECO:0000256" key="4">
    <source>
        <dbReference type="ARBA" id="ARBA00022552"/>
    </source>
</evidence>
<dbReference type="PANTHER" id="PTHR21738:SF0">
    <property type="entry name" value="RIBOSOMAL RNA PROCESSING PROTEIN 36 HOMOLOG"/>
    <property type="match status" value="1"/>
</dbReference>
<evidence type="ECO:0000256" key="7">
    <source>
        <dbReference type="SAM" id="MobiDB-lite"/>
    </source>
</evidence>
<name>V5I448_IXORI</name>
<accession>V5I448</accession>
<dbReference type="Pfam" id="PF06102">
    <property type="entry name" value="RRP36"/>
    <property type="match status" value="1"/>
</dbReference>
<proteinExistence type="evidence at transcript level"/>
<comment type="subcellular location">
    <subcellularLocation>
        <location evidence="1 6">Nucleus</location>
        <location evidence="1 6">Nucleolus</location>
    </subcellularLocation>
</comment>
<organism evidence="8">
    <name type="scientific">Ixodes ricinus</name>
    <name type="common">Common tick</name>
    <name type="synonym">Acarus ricinus</name>
    <dbReference type="NCBI Taxonomy" id="34613"/>
    <lineage>
        <taxon>Eukaryota</taxon>
        <taxon>Metazoa</taxon>
        <taxon>Ecdysozoa</taxon>
        <taxon>Arthropoda</taxon>
        <taxon>Chelicerata</taxon>
        <taxon>Arachnida</taxon>
        <taxon>Acari</taxon>
        <taxon>Parasitiformes</taxon>
        <taxon>Ixodida</taxon>
        <taxon>Ixodoidea</taxon>
        <taxon>Ixodidae</taxon>
        <taxon>Ixodinae</taxon>
        <taxon>Ixodes</taxon>
    </lineage>
</organism>
<evidence type="ECO:0000256" key="1">
    <source>
        <dbReference type="ARBA" id="ARBA00004604"/>
    </source>
</evidence>
<comment type="subunit">
    <text evidence="6">Associates with 90S and pre-40S pre-ribosomal particles.</text>
</comment>
<keyword evidence="5 6" id="KW-0539">Nucleus</keyword>
<protein>
    <recommendedName>
        <fullName evidence="6">rRNA biogenesis protein RRP36</fullName>
    </recommendedName>
</protein>
<evidence type="ECO:0000256" key="3">
    <source>
        <dbReference type="ARBA" id="ARBA00022517"/>
    </source>
</evidence>
<keyword evidence="6" id="KW-0687">Ribonucleoprotein</keyword>
<evidence type="ECO:0000256" key="2">
    <source>
        <dbReference type="ARBA" id="ARBA00009418"/>
    </source>
</evidence>
<feature type="compositionally biased region" description="Basic and acidic residues" evidence="7">
    <location>
        <begin position="87"/>
        <end position="96"/>
    </location>
</feature>
<feature type="region of interest" description="Disordered" evidence="7">
    <location>
        <begin position="1"/>
        <end position="97"/>
    </location>
</feature>
<evidence type="ECO:0000256" key="6">
    <source>
        <dbReference type="RuleBase" id="RU368027"/>
    </source>
</evidence>
<evidence type="ECO:0000256" key="5">
    <source>
        <dbReference type="ARBA" id="ARBA00023242"/>
    </source>
</evidence>
<dbReference type="InterPro" id="IPR009292">
    <property type="entry name" value="RRP36"/>
</dbReference>
<dbReference type="GO" id="GO:0000462">
    <property type="term" value="P:maturation of SSU-rRNA from tricistronic rRNA transcript (SSU-rRNA, 5.8S rRNA, LSU-rRNA)"/>
    <property type="evidence" value="ECO:0007669"/>
    <property type="project" value="TreeGrafter"/>
</dbReference>
<dbReference type="EMBL" id="GANP01001565">
    <property type="protein sequence ID" value="JAB82903.1"/>
    <property type="molecule type" value="mRNA"/>
</dbReference>
<dbReference type="PANTHER" id="PTHR21738">
    <property type="entry name" value="RIBOSOMAL RNA PROCESSING PROTEIN 36 HOMOLOG"/>
    <property type="match status" value="1"/>
</dbReference>